<reference evidence="2 3" key="1">
    <citation type="submission" date="2019-02" db="EMBL/GenBank/DDBJ databases">
        <title>Deep-cultivation of Planctomycetes and their phenomic and genomic characterization uncovers novel biology.</title>
        <authorList>
            <person name="Wiegand S."/>
            <person name="Jogler M."/>
            <person name="Boedeker C."/>
            <person name="Pinto D."/>
            <person name="Vollmers J."/>
            <person name="Rivas-Marin E."/>
            <person name="Kohn T."/>
            <person name="Peeters S.H."/>
            <person name="Heuer A."/>
            <person name="Rast P."/>
            <person name="Oberbeckmann S."/>
            <person name="Bunk B."/>
            <person name="Jeske O."/>
            <person name="Meyerdierks A."/>
            <person name="Storesund J.E."/>
            <person name="Kallscheuer N."/>
            <person name="Luecker S."/>
            <person name="Lage O.M."/>
            <person name="Pohl T."/>
            <person name="Merkel B.J."/>
            <person name="Hornburger P."/>
            <person name="Mueller R.-W."/>
            <person name="Bruemmer F."/>
            <person name="Labrenz M."/>
            <person name="Spormann A.M."/>
            <person name="Op den Camp H."/>
            <person name="Overmann J."/>
            <person name="Amann R."/>
            <person name="Jetten M.S.M."/>
            <person name="Mascher T."/>
            <person name="Medema M.H."/>
            <person name="Devos D.P."/>
            <person name="Kaster A.-K."/>
            <person name="Ovreas L."/>
            <person name="Rohde M."/>
            <person name="Galperin M.Y."/>
            <person name="Jogler C."/>
        </authorList>
    </citation>
    <scope>NUCLEOTIDE SEQUENCE [LARGE SCALE GENOMIC DNA]</scope>
    <source>
        <strain evidence="2 3">ETA_A1</strain>
    </source>
</reference>
<protein>
    <submittedName>
        <fullName evidence="2">Uncharacterized protein</fullName>
    </submittedName>
</protein>
<organism evidence="2 3">
    <name type="scientific">Urbifossiella limnaea</name>
    <dbReference type="NCBI Taxonomy" id="2528023"/>
    <lineage>
        <taxon>Bacteria</taxon>
        <taxon>Pseudomonadati</taxon>
        <taxon>Planctomycetota</taxon>
        <taxon>Planctomycetia</taxon>
        <taxon>Gemmatales</taxon>
        <taxon>Gemmataceae</taxon>
        <taxon>Urbifossiella</taxon>
    </lineage>
</organism>
<accession>A0A517XU53</accession>
<feature type="region of interest" description="Disordered" evidence="1">
    <location>
        <begin position="1"/>
        <end position="20"/>
    </location>
</feature>
<evidence type="ECO:0000313" key="3">
    <source>
        <dbReference type="Proteomes" id="UP000319576"/>
    </source>
</evidence>
<dbReference type="KEGG" id="uli:ETAA1_29990"/>
<dbReference type="AlphaFoldDB" id="A0A517XU53"/>
<evidence type="ECO:0000256" key="1">
    <source>
        <dbReference type="SAM" id="MobiDB-lite"/>
    </source>
</evidence>
<feature type="compositionally biased region" description="Pro residues" evidence="1">
    <location>
        <begin position="1"/>
        <end position="10"/>
    </location>
</feature>
<proteinExistence type="predicted"/>
<name>A0A517XU53_9BACT</name>
<gene>
    <name evidence="2" type="ORF">ETAA1_29990</name>
</gene>
<dbReference type="EMBL" id="CP036273">
    <property type="protein sequence ID" value="QDU21036.1"/>
    <property type="molecule type" value="Genomic_DNA"/>
</dbReference>
<evidence type="ECO:0000313" key="2">
    <source>
        <dbReference type="EMBL" id="QDU21036.1"/>
    </source>
</evidence>
<sequence length="225" mass="24360">MTQTPPPPPSGIDRTGQPPPPDVLTLHRRLPPAGRFTRALGDQWTTVGDPLTEDWLRAHVRGVQIIGAYPAADGVARFGVIDIDHHPADGVVDPAAVRANEAYARAKHAELMSMGIVAVLVRGHTAGSLHLWLSVQPMDAARLGRWLQRFVADRGDVPVDTFPSRTGGGNAVRLPGRHHRHPDQWSAHWNAAAATWEPWPAAWEALAAIPDNDQAIHGVRLTDSG</sequence>
<dbReference type="RefSeq" id="WP_202920902.1">
    <property type="nucleotide sequence ID" value="NZ_CP036273.1"/>
</dbReference>
<dbReference type="Proteomes" id="UP000319576">
    <property type="component" value="Chromosome"/>
</dbReference>
<keyword evidence="3" id="KW-1185">Reference proteome</keyword>